<dbReference type="SUPFAM" id="SSF52833">
    <property type="entry name" value="Thioredoxin-like"/>
    <property type="match status" value="1"/>
</dbReference>
<evidence type="ECO:0000256" key="6">
    <source>
        <dbReference type="ARBA" id="ARBA00023128"/>
    </source>
</evidence>
<evidence type="ECO:0000256" key="3">
    <source>
        <dbReference type="ARBA" id="ARBA00009734"/>
    </source>
</evidence>
<keyword evidence="4" id="KW-0809">Transit peptide</keyword>
<sequence length="132" mass="15605">MSMFRTLQRQPRTISVFTHDLENNRPCLRILEYLKSHTSNKFDLELSCQFPTLDQVHYMNAINPTLLRTQIPHLSKVLKLKSYDPLFGSKLLDCVQKGNWNKDRPLWVDWEKNSMGNNVESIQELLEKEKND</sequence>
<evidence type="ECO:0000256" key="4">
    <source>
        <dbReference type="ARBA" id="ARBA00022946"/>
    </source>
</evidence>
<comment type="function">
    <text evidence="1">Putative mitochondrial redox protein which could be involved in the reduction of small toxic molecules.</text>
</comment>
<dbReference type="Gene3D" id="3.40.30.10">
    <property type="entry name" value="Glutaredoxin"/>
    <property type="match status" value="1"/>
</dbReference>
<dbReference type="InterPro" id="IPR036249">
    <property type="entry name" value="Thioredoxin-like_sf"/>
</dbReference>
<evidence type="ECO:0000256" key="2">
    <source>
        <dbReference type="ARBA" id="ARBA00004173"/>
    </source>
</evidence>
<comment type="similarity">
    <text evidence="3">Belongs to the FMP46 family.</text>
</comment>
<evidence type="ECO:0000256" key="1">
    <source>
        <dbReference type="ARBA" id="ARBA00002963"/>
    </source>
</evidence>
<dbReference type="Pfam" id="PF07955">
    <property type="entry name" value="DUF1687"/>
    <property type="match status" value="1"/>
</dbReference>
<keyword evidence="8" id="KW-1185">Reference proteome</keyword>
<evidence type="ECO:0000256" key="5">
    <source>
        <dbReference type="ARBA" id="ARBA00023002"/>
    </source>
</evidence>
<evidence type="ECO:0000313" key="7">
    <source>
        <dbReference type="EMBL" id="KAL3228912.1"/>
    </source>
</evidence>
<dbReference type="PANTHER" id="PTHR28071:SF1">
    <property type="entry name" value="REDOX PROTEIN FMP46, MITOCHONDRIAL-RELATED"/>
    <property type="match status" value="1"/>
</dbReference>
<accession>A0ABR4NM98</accession>
<dbReference type="InterPro" id="IPR012882">
    <property type="entry name" value="Fmp46"/>
</dbReference>
<gene>
    <name evidence="7" type="ORF">RNJ44_01999</name>
</gene>
<name>A0ABR4NM98_9SACH</name>
<keyword evidence="5" id="KW-0560">Oxidoreductase</keyword>
<organism evidence="7 8">
    <name type="scientific">Nakaseomyces bracarensis</name>
    <dbReference type="NCBI Taxonomy" id="273131"/>
    <lineage>
        <taxon>Eukaryota</taxon>
        <taxon>Fungi</taxon>
        <taxon>Dikarya</taxon>
        <taxon>Ascomycota</taxon>
        <taxon>Saccharomycotina</taxon>
        <taxon>Saccharomycetes</taxon>
        <taxon>Saccharomycetales</taxon>
        <taxon>Saccharomycetaceae</taxon>
        <taxon>Nakaseomyces</taxon>
    </lineage>
</organism>
<keyword evidence="6" id="KW-0496">Mitochondrion</keyword>
<dbReference type="PANTHER" id="PTHR28071">
    <property type="entry name" value="REDOX PROTEIN FMP46, MITOCHONDRIAL-RELATED"/>
    <property type="match status" value="1"/>
</dbReference>
<dbReference type="EMBL" id="JBEVYD010000012">
    <property type="protein sequence ID" value="KAL3228912.1"/>
    <property type="molecule type" value="Genomic_DNA"/>
</dbReference>
<comment type="caution">
    <text evidence="7">The sequence shown here is derived from an EMBL/GenBank/DDBJ whole genome shotgun (WGS) entry which is preliminary data.</text>
</comment>
<comment type="subcellular location">
    <subcellularLocation>
        <location evidence="2">Mitochondrion</location>
    </subcellularLocation>
</comment>
<protein>
    <submittedName>
        <fullName evidence="7">Redox protein FMP46, mitochondrial</fullName>
    </submittedName>
</protein>
<evidence type="ECO:0000313" key="8">
    <source>
        <dbReference type="Proteomes" id="UP001623330"/>
    </source>
</evidence>
<reference evidence="7 8" key="1">
    <citation type="submission" date="2024-05" db="EMBL/GenBank/DDBJ databases">
        <title>Long read based assembly of the Candida bracarensis genome reveals expanded adhesin content.</title>
        <authorList>
            <person name="Marcet-Houben M."/>
            <person name="Ksiezopolska E."/>
            <person name="Gabaldon T."/>
        </authorList>
    </citation>
    <scope>NUCLEOTIDE SEQUENCE [LARGE SCALE GENOMIC DNA]</scope>
    <source>
        <strain evidence="7 8">CBM6</strain>
    </source>
</reference>
<dbReference type="Proteomes" id="UP001623330">
    <property type="component" value="Unassembled WGS sequence"/>
</dbReference>
<proteinExistence type="inferred from homology"/>